<dbReference type="RefSeq" id="WP_130459464.1">
    <property type="nucleotide sequence ID" value="NZ_SHKM01000002.1"/>
</dbReference>
<dbReference type="InterPro" id="IPR022998">
    <property type="entry name" value="ThiamineP_synth_TenI"/>
</dbReference>
<sequence length="315" mass="34254">MSKVVEVSAAVIERNGGQEFLLACRPEGKVYAGYWEFPGGKVEAGESHRQALDRELQEELGITVTAATPWISRRFVYPHATVRLKFFRVTAWEGEIAPIEHSAFAWARIGMDAGVEPILPANGPILRALALPPLYALTQAEERGVEAEMARLERALAGGLKLVQVRDKQLPPAVRADFAARVVALAHAHGARVLLNAPDEASDTLARRLGADGLHLPTARLQTLTARPDFPLVAASCHSPEELALADRLELDFSVLGPVRPTPSHPEQTGLGWDVFGEWVFDCAQPVYALGGMTTTELETARRHGAQGIALMRGW</sequence>
<dbReference type="InterPro" id="IPR020084">
    <property type="entry name" value="NUDIX_hydrolase_CS"/>
</dbReference>
<dbReference type="PROSITE" id="PS51462">
    <property type="entry name" value="NUDIX"/>
    <property type="match status" value="1"/>
</dbReference>
<evidence type="ECO:0000256" key="8">
    <source>
        <dbReference type="ARBA" id="ARBA00022842"/>
    </source>
</evidence>
<dbReference type="EMBL" id="SHKM01000002">
    <property type="protein sequence ID" value="RZT76194.1"/>
    <property type="molecule type" value="Genomic_DNA"/>
</dbReference>
<evidence type="ECO:0000256" key="2">
    <source>
        <dbReference type="ARBA" id="ARBA00005582"/>
    </source>
</evidence>
<comment type="similarity">
    <text evidence="2 17">Belongs to the Nudix hydrolase family.</text>
</comment>
<evidence type="ECO:0000256" key="17">
    <source>
        <dbReference type="RuleBase" id="RU003476"/>
    </source>
</evidence>
<evidence type="ECO:0000256" key="6">
    <source>
        <dbReference type="ARBA" id="ARBA00022763"/>
    </source>
</evidence>
<dbReference type="Pfam" id="PF02581">
    <property type="entry name" value="TMP-TENI"/>
    <property type="match status" value="1"/>
</dbReference>
<dbReference type="InterPro" id="IPR020476">
    <property type="entry name" value="Nudix_hydrolase"/>
</dbReference>
<keyword evidence="20" id="KW-1185">Reference proteome</keyword>
<dbReference type="InterPro" id="IPR000086">
    <property type="entry name" value="NUDIX_hydrolase_dom"/>
</dbReference>
<dbReference type="InterPro" id="IPR036206">
    <property type="entry name" value="ThiamineP_synth_sf"/>
</dbReference>
<dbReference type="EC" id="3.6.1.55" evidence="12"/>
<evidence type="ECO:0000256" key="14">
    <source>
        <dbReference type="ARBA" id="ARBA00041592"/>
    </source>
</evidence>
<evidence type="ECO:0000256" key="15">
    <source>
        <dbReference type="ARBA" id="ARBA00041979"/>
    </source>
</evidence>
<keyword evidence="9" id="KW-0234">DNA repair</keyword>
<dbReference type="SUPFAM" id="SSF55811">
    <property type="entry name" value="Nudix"/>
    <property type="match status" value="1"/>
</dbReference>
<evidence type="ECO:0000259" key="18">
    <source>
        <dbReference type="PROSITE" id="PS51462"/>
    </source>
</evidence>
<keyword evidence="6" id="KW-0227">DNA damage</keyword>
<dbReference type="Pfam" id="PF00293">
    <property type="entry name" value="NUDIX"/>
    <property type="match status" value="1"/>
</dbReference>
<evidence type="ECO:0000256" key="13">
    <source>
        <dbReference type="ARBA" id="ARBA00040794"/>
    </source>
</evidence>
<keyword evidence="8" id="KW-0460">Magnesium</keyword>
<evidence type="ECO:0000256" key="10">
    <source>
        <dbReference type="ARBA" id="ARBA00035861"/>
    </source>
</evidence>
<keyword evidence="7 17" id="KW-0378">Hydrolase</keyword>
<evidence type="ECO:0000256" key="5">
    <source>
        <dbReference type="ARBA" id="ARBA00022723"/>
    </source>
</evidence>
<comment type="catalytic activity">
    <reaction evidence="10">
        <text>8-oxo-dGTP + H2O = 8-oxo-dGMP + diphosphate + H(+)</text>
        <dbReference type="Rhea" id="RHEA:31575"/>
        <dbReference type="ChEBI" id="CHEBI:15377"/>
        <dbReference type="ChEBI" id="CHEBI:15378"/>
        <dbReference type="ChEBI" id="CHEBI:33019"/>
        <dbReference type="ChEBI" id="CHEBI:63224"/>
        <dbReference type="ChEBI" id="CHEBI:77896"/>
        <dbReference type="EC" id="3.6.1.55"/>
    </reaction>
</comment>
<dbReference type="CDD" id="cd03425">
    <property type="entry name" value="NUDIX_MutT_NudA_like"/>
    <property type="match status" value="1"/>
</dbReference>
<evidence type="ECO:0000256" key="1">
    <source>
        <dbReference type="ARBA" id="ARBA00001946"/>
    </source>
</evidence>
<evidence type="ECO:0000313" key="19">
    <source>
        <dbReference type="EMBL" id="RZT76194.1"/>
    </source>
</evidence>
<dbReference type="PRINTS" id="PR00502">
    <property type="entry name" value="NUDIXFAMILY"/>
</dbReference>
<evidence type="ECO:0000256" key="4">
    <source>
        <dbReference type="ARBA" id="ARBA00022705"/>
    </source>
</evidence>
<keyword evidence="4" id="KW-0235">DNA replication</keyword>
<dbReference type="PROSITE" id="PS00893">
    <property type="entry name" value="NUDIX_BOX"/>
    <property type="match status" value="1"/>
</dbReference>
<accession>A0ABY0IR92</accession>
<comment type="catalytic activity">
    <reaction evidence="11">
        <text>8-oxo-GTP + H2O = 8-oxo-GMP + diphosphate + H(+)</text>
        <dbReference type="Rhea" id="RHEA:67616"/>
        <dbReference type="ChEBI" id="CHEBI:15377"/>
        <dbReference type="ChEBI" id="CHEBI:15378"/>
        <dbReference type="ChEBI" id="CHEBI:33019"/>
        <dbReference type="ChEBI" id="CHEBI:143553"/>
        <dbReference type="ChEBI" id="CHEBI:145694"/>
    </reaction>
</comment>
<dbReference type="PANTHER" id="PTHR47707">
    <property type="entry name" value="8-OXO-DGTP DIPHOSPHATASE"/>
    <property type="match status" value="1"/>
</dbReference>
<dbReference type="InterPro" id="IPR013785">
    <property type="entry name" value="Aldolase_TIM"/>
</dbReference>
<reference evidence="19 20" key="1">
    <citation type="submission" date="2019-02" db="EMBL/GenBank/DDBJ databases">
        <title>Genomic Encyclopedia of Type Strains, Phase IV (KMG-IV): sequencing the most valuable type-strain genomes for metagenomic binning, comparative biology and taxonomic classification.</title>
        <authorList>
            <person name="Goeker M."/>
        </authorList>
    </citation>
    <scope>NUCLEOTIDE SEQUENCE [LARGE SCALE GENOMIC DNA]</scope>
    <source>
        <strain evidence="19 20">DSM 21223</strain>
    </source>
</reference>
<dbReference type="Gene3D" id="3.90.79.10">
    <property type="entry name" value="Nucleoside Triphosphate Pyrophosphohydrolase"/>
    <property type="match status" value="1"/>
</dbReference>
<evidence type="ECO:0000313" key="20">
    <source>
        <dbReference type="Proteomes" id="UP000292136"/>
    </source>
</evidence>
<comment type="cofactor">
    <cofactor evidence="1">
        <name>Mg(2+)</name>
        <dbReference type="ChEBI" id="CHEBI:18420"/>
    </cofactor>
</comment>
<gene>
    <name evidence="19" type="ORF">EV678_2066</name>
</gene>
<dbReference type="PANTHER" id="PTHR47707:SF1">
    <property type="entry name" value="NUDIX HYDROLASE FAMILY PROTEIN"/>
    <property type="match status" value="1"/>
</dbReference>
<evidence type="ECO:0000256" key="7">
    <source>
        <dbReference type="ARBA" id="ARBA00022801"/>
    </source>
</evidence>
<protein>
    <recommendedName>
        <fullName evidence="13">8-oxo-dGTP diphosphatase</fullName>
        <ecNumber evidence="12">3.6.1.55</ecNumber>
    </recommendedName>
    <alternativeName>
        <fullName evidence="16">7,8-dihydro-8-oxoguanine-triphosphatase</fullName>
    </alternativeName>
    <alternativeName>
        <fullName evidence="15">Mutator protein MutT</fullName>
    </alternativeName>
    <alternativeName>
        <fullName evidence="14">dGTP pyrophosphohydrolase</fullName>
    </alternativeName>
</protein>
<evidence type="ECO:0000256" key="12">
    <source>
        <dbReference type="ARBA" id="ARBA00038905"/>
    </source>
</evidence>
<dbReference type="InterPro" id="IPR047127">
    <property type="entry name" value="MutT-like"/>
</dbReference>
<comment type="caution">
    <text evidence="19">The sequence shown here is derived from an EMBL/GenBank/DDBJ whole genome shotgun (WGS) entry which is preliminary data.</text>
</comment>
<keyword evidence="5" id="KW-0479">Metal-binding</keyword>
<evidence type="ECO:0000256" key="16">
    <source>
        <dbReference type="ARBA" id="ARBA00042798"/>
    </source>
</evidence>
<feature type="domain" description="Nudix hydrolase" evidence="18">
    <location>
        <begin position="2"/>
        <end position="133"/>
    </location>
</feature>
<evidence type="ECO:0000256" key="9">
    <source>
        <dbReference type="ARBA" id="ARBA00023204"/>
    </source>
</evidence>
<dbReference type="Proteomes" id="UP000292136">
    <property type="component" value="Unassembled WGS sequence"/>
</dbReference>
<evidence type="ECO:0000256" key="11">
    <source>
        <dbReference type="ARBA" id="ARBA00036904"/>
    </source>
</evidence>
<proteinExistence type="inferred from homology"/>
<evidence type="ECO:0000256" key="3">
    <source>
        <dbReference type="ARBA" id="ARBA00022457"/>
    </source>
</evidence>
<dbReference type="SUPFAM" id="SSF51391">
    <property type="entry name" value="Thiamin phosphate synthase"/>
    <property type="match status" value="1"/>
</dbReference>
<name>A0ABY0IR92_9RHOO</name>
<keyword evidence="3" id="KW-0515">Mutator protein</keyword>
<organism evidence="19 20">
    <name type="scientific">Azospira oryzae</name>
    <dbReference type="NCBI Taxonomy" id="146939"/>
    <lineage>
        <taxon>Bacteria</taxon>
        <taxon>Pseudomonadati</taxon>
        <taxon>Pseudomonadota</taxon>
        <taxon>Betaproteobacteria</taxon>
        <taxon>Rhodocyclales</taxon>
        <taxon>Rhodocyclaceae</taxon>
        <taxon>Azospira</taxon>
    </lineage>
</organism>
<dbReference type="CDD" id="cd00564">
    <property type="entry name" value="TMP_TenI"/>
    <property type="match status" value="1"/>
</dbReference>
<dbReference type="Gene3D" id="3.20.20.70">
    <property type="entry name" value="Aldolase class I"/>
    <property type="match status" value="1"/>
</dbReference>
<dbReference type="InterPro" id="IPR015797">
    <property type="entry name" value="NUDIX_hydrolase-like_dom_sf"/>
</dbReference>
<dbReference type="NCBIfam" id="NF006530">
    <property type="entry name" value="PRK08999.1"/>
    <property type="match status" value="1"/>
</dbReference>